<evidence type="ECO:0000313" key="2">
    <source>
        <dbReference type="EMBL" id="GAA0654216.1"/>
    </source>
</evidence>
<proteinExistence type="predicted"/>
<protein>
    <submittedName>
        <fullName evidence="2">Uncharacterized protein</fullName>
    </submittedName>
</protein>
<comment type="caution">
    <text evidence="2">The sequence shown here is derived from an EMBL/GenBank/DDBJ whole genome shotgun (WGS) entry which is preliminary data.</text>
</comment>
<keyword evidence="3" id="KW-1185">Reference proteome</keyword>
<gene>
    <name evidence="2" type="ORF">GCM10009535_36050</name>
</gene>
<dbReference type="EMBL" id="BAAAGU010000036">
    <property type="protein sequence ID" value="GAA0654216.1"/>
    <property type="molecule type" value="Genomic_DNA"/>
</dbReference>
<reference evidence="2 3" key="1">
    <citation type="journal article" date="2019" name="Int. J. Syst. Evol. Microbiol.">
        <title>The Global Catalogue of Microorganisms (GCM) 10K type strain sequencing project: providing services to taxonomists for standard genome sequencing and annotation.</title>
        <authorList>
            <consortium name="The Broad Institute Genomics Platform"/>
            <consortium name="The Broad Institute Genome Sequencing Center for Infectious Disease"/>
            <person name="Wu L."/>
            <person name="Ma J."/>
        </authorList>
    </citation>
    <scope>NUCLEOTIDE SEQUENCE [LARGE SCALE GENOMIC DNA]</scope>
    <source>
        <strain evidence="2 3">JCM 10367</strain>
    </source>
</reference>
<organism evidence="2 3">
    <name type="scientific">Streptomyces thermocarboxydovorans</name>
    <dbReference type="NCBI Taxonomy" id="59298"/>
    <lineage>
        <taxon>Bacteria</taxon>
        <taxon>Bacillati</taxon>
        <taxon>Actinomycetota</taxon>
        <taxon>Actinomycetes</taxon>
        <taxon>Kitasatosporales</taxon>
        <taxon>Streptomycetaceae</taxon>
        <taxon>Streptomyces</taxon>
    </lineage>
</organism>
<evidence type="ECO:0000256" key="1">
    <source>
        <dbReference type="SAM" id="MobiDB-lite"/>
    </source>
</evidence>
<evidence type="ECO:0000313" key="3">
    <source>
        <dbReference type="Proteomes" id="UP001500724"/>
    </source>
</evidence>
<feature type="region of interest" description="Disordered" evidence="1">
    <location>
        <begin position="24"/>
        <end position="64"/>
    </location>
</feature>
<name>A0ABN1HJA9_9ACTN</name>
<accession>A0ABN1HJA9</accession>
<sequence>MLSRGPAATSAAAVTARPTATARLRCRASAGDPSRPARTRTGAKCGTSHVGGTPAPGGPETGVPAAEALGEIRGAEN</sequence>
<dbReference type="Proteomes" id="UP001500724">
    <property type="component" value="Unassembled WGS sequence"/>
</dbReference>